<accession>A0A396I2S0</accession>
<evidence type="ECO:0000313" key="1">
    <source>
        <dbReference type="EMBL" id="RHN59922.1"/>
    </source>
</evidence>
<dbReference type="Gramene" id="rna22092">
    <property type="protein sequence ID" value="RHN59922.1"/>
    <property type="gene ID" value="gene22092"/>
</dbReference>
<organism evidence="1">
    <name type="scientific">Medicago truncatula</name>
    <name type="common">Barrel medic</name>
    <name type="synonym">Medicago tribuloides</name>
    <dbReference type="NCBI Taxonomy" id="3880"/>
    <lineage>
        <taxon>Eukaryota</taxon>
        <taxon>Viridiplantae</taxon>
        <taxon>Streptophyta</taxon>
        <taxon>Embryophyta</taxon>
        <taxon>Tracheophyta</taxon>
        <taxon>Spermatophyta</taxon>
        <taxon>Magnoliopsida</taxon>
        <taxon>eudicotyledons</taxon>
        <taxon>Gunneridae</taxon>
        <taxon>Pentapetalae</taxon>
        <taxon>rosids</taxon>
        <taxon>fabids</taxon>
        <taxon>Fabales</taxon>
        <taxon>Fabaceae</taxon>
        <taxon>Papilionoideae</taxon>
        <taxon>50 kb inversion clade</taxon>
        <taxon>NPAAA clade</taxon>
        <taxon>Hologalegina</taxon>
        <taxon>IRL clade</taxon>
        <taxon>Trifolieae</taxon>
        <taxon>Medicago</taxon>
    </lineage>
</organism>
<name>A0A396I2S0_MEDTR</name>
<reference evidence="1" key="1">
    <citation type="journal article" date="2018" name="Nat. Plants">
        <title>Whole-genome landscape of Medicago truncatula symbiotic genes.</title>
        <authorList>
            <person name="Pecrix Y."/>
            <person name="Gamas P."/>
            <person name="Carrere S."/>
        </authorList>
    </citation>
    <scope>NUCLEOTIDE SEQUENCE</scope>
    <source>
        <tissue evidence="1">Leaves</tissue>
    </source>
</reference>
<dbReference type="EMBL" id="PSQE01000004">
    <property type="protein sequence ID" value="RHN59922.1"/>
    <property type="molecule type" value="Genomic_DNA"/>
</dbReference>
<comment type="caution">
    <text evidence="1">The sequence shown here is derived from an EMBL/GenBank/DDBJ whole genome shotgun (WGS) entry which is preliminary data.</text>
</comment>
<proteinExistence type="predicted"/>
<sequence length="56" mass="6144">MQRGCIMCWGSATKRSLRVAFVSGSSPTWFNGSIRNNFIISSGVISLIKYVTKSLS</sequence>
<dbReference type="AlphaFoldDB" id="A0A396I2S0"/>
<protein>
    <submittedName>
        <fullName evidence="1">Uncharacterized protein</fullName>
    </submittedName>
</protein>
<dbReference type="Proteomes" id="UP000265566">
    <property type="component" value="Chromosome 4"/>
</dbReference>
<gene>
    <name evidence="1" type="ORF">MtrunA17_Chr4g0019451</name>
</gene>